<dbReference type="Proteomes" id="UP000664477">
    <property type="component" value="Unassembled WGS sequence"/>
</dbReference>
<evidence type="ECO:0000313" key="1">
    <source>
        <dbReference type="EMBL" id="MBO1916253.1"/>
    </source>
</evidence>
<name>A0A939NBE8_PRORE</name>
<reference evidence="1" key="1">
    <citation type="submission" date="2021-03" db="EMBL/GenBank/DDBJ databases">
        <title>Molecular epidemiology and mechanisms of colistin and carbapenem resistance in Enterobacteriaceae from clinical isolates, the environment and porcine samples in Pretoria, South Africa.</title>
        <authorList>
            <person name="Bogoshi D."/>
            <person name="Mbelle N.M."/>
            <person name="Naidoo V."/>
            <person name="Osei Sekyere J."/>
        </authorList>
    </citation>
    <scope>NUCLEOTIDE SEQUENCE</scope>
    <source>
        <strain evidence="1">C052</strain>
    </source>
</reference>
<evidence type="ECO:0000313" key="2">
    <source>
        <dbReference type="Proteomes" id="UP000664477"/>
    </source>
</evidence>
<dbReference type="AlphaFoldDB" id="A0A939NBE8"/>
<sequence>MKGEKLKNWLSNIMPHTVLFVVLSAFTLKPLLNSLVYQSTLTEDDFKSQRKSGRMG</sequence>
<accession>A0A939NBE8</accession>
<gene>
    <name evidence="1" type="ORF">J4727_11190</name>
</gene>
<organism evidence="1 2">
    <name type="scientific">Providencia rettgeri</name>
    <dbReference type="NCBI Taxonomy" id="587"/>
    <lineage>
        <taxon>Bacteria</taxon>
        <taxon>Pseudomonadati</taxon>
        <taxon>Pseudomonadota</taxon>
        <taxon>Gammaproteobacteria</taxon>
        <taxon>Enterobacterales</taxon>
        <taxon>Morganellaceae</taxon>
        <taxon>Providencia</taxon>
    </lineage>
</organism>
<protein>
    <submittedName>
        <fullName evidence="1">Uncharacterized protein</fullName>
    </submittedName>
</protein>
<comment type="caution">
    <text evidence="1">The sequence shown here is derived from an EMBL/GenBank/DDBJ whole genome shotgun (WGS) entry which is preliminary data.</text>
</comment>
<proteinExistence type="predicted"/>
<dbReference type="EMBL" id="JAGETQ010000055">
    <property type="protein sequence ID" value="MBO1916253.1"/>
    <property type="molecule type" value="Genomic_DNA"/>
</dbReference>